<feature type="active site" description="Charge relay system" evidence="7 8">
    <location>
        <position position="90"/>
    </location>
</feature>
<reference evidence="11" key="1">
    <citation type="submission" date="2012-06" db="EMBL/GenBank/DDBJ databases">
        <title>Genome analysis of multiple Granulibacter bethesdensis isolates demonstrates substantial genome diversity.</title>
        <authorList>
            <person name="Greenberg D.E."/>
            <person name="Porcella S.F."/>
            <person name="Zarember K."/>
            <person name="Zelazny A.M."/>
            <person name="Bruno D."/>
            <person name="Martens C."/>
            <person name="Barbian K.D."/>
            <person name="Jaske E."/>
            <person name="Holland S.M."/>
        </authorList>
    </citation>
    <scope>NUCLEOTIDE SEQUENCE [LARGE SCALE GENOMIC DNA]</scope>
    <source>
        <strain evidence="11">CGDNIH3</strain>
    </source>
</reference>
<gene>
    <name evidence="10" type="ORF">GbCGDNIH3_1617a</name>
</gene>
<keyword evidence="6" id="KW-0106">Calcium</keyword>
<feature type="domain" description="P/Homo B" evidence="9">
    <location>
        <begin position="364"/>
        <end position="498"/>
    </location>
</feature>
<dbReference type="GO" id="GO:0012505">
    <property type="term" value="C:endomembrane system"/>
    <property type="evidence" value="ECO:0007669"/>
    <property type="project" value="UniProtKB-ARBA"/>
</dbReference>
<evidence type="ECO:0000256" key="1">
    <source>
        <dbReference type="ARBA" id="ARBA00005325"/>
    </source>
</evidence>
<dbReference type="Gene3D" id="2.150.10.10">
    <property type="entry name" value="Serralysin-like metalloprotease, C-terminal"/>
    <property type="match status" value="1"/>
</dbReference>
<comment type="similarity">
    <text evidence="1">Belongs to the peptidase S8 family. Furin subfamily.</text>
</comment>
<keyword evidence="4 8" id="KW-0378">Hydrolase</keyword>
<evidence type="ECO:0000256" key="8">
    <source>
        <dbReference type="PROSITE-ProRule" id="PRU01240"/>
    </source>
</evidence>
<dbReference type="GO" id="GO:0016020">
    <property type="term" value="C:membrane"/>
    <property type="evidence" value="ECO:0007669"/>
    <property type="project" value="TreeGrafter"/>
</dbReference>
<sequence>MTFQGDPNDPLFQYQWGLKNTGQVNGVPGIDIDVEPIWPQYTGKGIRIGVIDQGVQLDHPDLQANIDPNATWDAALDKPGGGPDNSSKIHGTAVAGIIAAATNNGIGVAGVAPNATLGSYHVALGGHQTSDDQFQIAFQHALNDKMDIANNSWGFDNYVFEPLTSGVDIAAHQGRNGLGMIIVKANTNSRKTGNDGILDSTSNSQYVIAVAAIDNNGVVSSYSTPGANLLVSAPAGGSTSQWYQYPGGNGITTTDRTGSDGYNTLDGAAGNYDYGFYGTSAATPFVSGVVALVLQANPNLNYREVQQILAKSARMNDSLSTGWLFNASTDWNGYGSEFSRDYGFGLIDAHAAVRLAESYRGRNVVGTQKTEVESYNPTSPIIIPTNATINNAATFTITENDSLRLEHVSLNLRLTAENLQNLHIVLVSPGGTHIALLTDTKILTGHAWPTGGFTLTTPAFWGEQAKGTWTVKIWDDQTSTTTETINSATLTTIGSVAINNNNVAFNNDMVFTNDFSKLVSTLHPWRQTISSNGSDQVFNASPVSGPVGFNAANNTFSINGTAGTIKQGSSFTTVFSGDGNDTLVGGSSAMTFNPGYGNNTILLGTANNIVNSRGQDTITATQGTATVRAYGNAMVFNNAAQLNFVSSAGASTVIGGSGAMNVNGGAGKLTVFGGTGADTIIGGSAGGSQLTANGAGSTVFANGNGNVLLGSKTGAVTLATQGASNTVFGGIGGGTILSNGTNDLVVMDQGATTLFGGQNAAIFTNRANANIIGETGSYAVGFGSGTSTAWASASTDLFLFANGQAGGNVTIGNFQGGKDFIQLQGYGANVVQTVLAGAQQTASGLSMTLSDNTHITLLGVTSLNQYSFMT</sequence>
<evidence type="ECO:0000256" key="4">
    <source>
        <dbReference type="ARBA" id="ARBA00022801"/>
    </source>
</evidence>
<proteinExistence type="inferred from homology"/>
<dbReference type="InterPro" id="IPR002884">
    <property type="entry name" value="P_dom"/>
</dbReference>
<organism evidence="10 11">
    <name type="scientific">Granulibacter bethesdensis</name>
    <dbReference type="NCBI Taxonomy" id="364410"/>
    <lineage>
        <taxon>Bacteria</taxon>
        <taxon>Pseudomonadati</taxon>
        <taxon>Pseudomonadota</taxon>
        <taxon>Alphaproteobacteria</taxon>
        <taxon>Acetobacterales</taxon>
        <taxon>Acetobacteraceae</taxon>
        <taxon>Granulibacter</taxon>
    </lineage>
</organism>
<evidence type="ECO:0000256" key="5">
    <source>
        <dbReference type="ARBA" id="ARBA00022825"/>
    </source>
</evidence>
<dbReference type="Pfam" id="PF01483">
    <property type="entry name" value="P_proprotein"/>
    <property type="match status" value="1"/>
</dbReference>
<dbReference type="SUPFAM" id="SSF52743">
    <property type="entry name" value="Subtilisin-like"/>
    <property type="match status" value="1"/>
</dbReference>
<dbReference type="InterPro" id="IPR023828">
    <property type="entry name" value="Peptidase_S8_Ser-AS"/>
</dbReference>
<evidence type="ECO:0000313" key="11">
    <source>
        <dbReference type="Proteomes" id="UP000019438"/>
    </source>
</evidence>
<evidence type="ECO:0000256" key="7">
    <source>
        <dbReference type="PIRSR" id="PIRSR615500-1"/>
    </source>
</evidence>
<keyword evidence="2 8" id="KW-0645">Protease</keyword>
<dbReference type="GO" id="GO:0016485">
    <property type="term" value="P:protein processing"/>
    <property type="evidence" value="ECO:0007669"/>
    <property type="project" value="TreeGrafter"/>
</dbReference>
<dbReference type="PROSITE" id="PS00138">
    <property type="entry name" value="SUBTILASE_SER"/>
    <property type="match status" value="1"/>
</dbReference>
<dbReference type="Gene3D" id="2.60.120.260">
    <property type="entry name" value="Galactose-binding domain-like"/>
    <property type="match status" value="1"/>
</dbReference>
<dbReference type="Gene3D" id="3.40.50.200">
    <property type="entry name" value="Peptidase S8/S53 domain"/>
    <property type="match status" value="1"/>
</dbReference>
<dbReference type="EMBL" id="CP003181">
    <property type="protein sequence ID" value="APG30481.1"/>
    <property type="molecule type" value="Genomic_DNA"/>
</dbReference>
<dbReference type="PROSITE" id="PS51892">
    <property type="entry name" value="SUBTILASE"/>
    <property type="match status" value="1"/>
</dbReference>
<dbReference type="SUPFAM" id="SSF51120">
    <property type="entry name" value="beta-Roll"/>
    <property type="match status" value="1"/>
</dbReference>
<dbReference type="InterPro" id="IPR011049">
    <property type="entry name" value="Serralysin-like_metalloprot_C"/>
</dbReference>
<protein>
    <submittedName>
        <fullName evidence="10">Peptidase S8 family protein</fullName>
    </submittedName>
</protein>
<dbReference type="SUPFAM" id="SSF49785">
    <property type="entry name" value="Galactose-binding domain-like"/>
    <property type="match status" value="1"/>
</dbReference>
<dbReference type="GO" id="GO:0005737">
    <property type="term" value="C:cytoplasm"/>
    <property type="evidence" value="ECO:0007669"/>
    <property type="project" value="UniProtKB-ARBA"/>
</dbReference>
<dbReference type="InterPro" id="IPR015500">
    <property type="entry name" value="Peptidase_S8_subtilisin-rel"/>
</dbReference>
<dbReference type="InterPro" id="IPR000209">
    <property type="entry name" value="Peptidase_S8/S53_dom"/>
</dbReference>
<feature type="active site" description="Charge relay system" evidence="7 8">
    <location>
        <position position="280"/>
    </location>
</feature>
<dbReference type="InterPro" id="IPR036852">
    <property type="entry name" value="Peptidase_S8/S53_dom_sf"/>
</dbReference>
<dbReference type="Pfam" id="PF00082">
    <property type="entry name" value="Peptidase_S8"/>
    <property type="match status" value="1"/>
</dbReference>
<dbReference type="PROSITE" id="PS00137">
    <property type="entry name" value="SUBTILASE_HIS"/>
    <property type="match status" value="1"/>
</dbReference>
<dbReference type="InterPro" id="IPR022398">
    <property type="entry name" value="Peptidase_S8_His-AS"/>
</dbReference>
<dbReference type="PANTHER" id="PTHR42884">
    <property type="entry name" value="PROPROTEIN CONVERTASE SUBTILISIN/KEXIN-RELATED"/>
    <property type="match status" value="1"/>
</dbReference>
<evidence type="ECO:0000256" key="6">
    <source>
        <dbReference type="ARBA" id="ARBA00022837"/>
    </source>
</evidence>
<dbReference type="PRINTS" id="PR00723">
    <property type="entry name" value="SUBTILISIN"/>
</dbReference>
<evidence type="ECO:0000256" key="2">
    <source>
        <dbReference type="ARBA" id="ARBA00022670"/>
    </source>
</evidence>
<dbReference type="PANTHER" id="PTHR42884:SF14">
    <property type="entry name" value="NEUROENDOCRINE CONVERTASE 1"/>
    <property type="match status" value="1"/>
</dbReference>
<evidence type="ECO:0000259" key="9">
    <source>
        <dbReference type="PROSITE" id="PS51829"/>
    </source>
</evidence>
<dbReference type="AlphaFoldDB" id="A0AAN1AN86"/>
<keyword evidence="5 8" id="KW-0720">Serine protease</keyword>
<evidence type="ECO:0000256" key="3">
    <source>
        <dbReference type="ARBA" id="ARBA00022729"/>
    </source>
</evidence>
<dbReference type="PROSITE" id="PS51829">
    <property type="entry name" value="P_HOMO_B"/>
    <property type="match status" value="1"/>
</dbReference>
<dbReference type="InterPro" id="IPR034182">
    <property type="entry name" value="Kexin/furin"/>
</dbReference>
<evidence type="ECO:0000313" key="10">
    <source>
        <dbReference type="EMBL" id="APG30481.1"/>
    </source>
</evidence>
<dbReference type="KEGG" id="gbc:GbCGDNIH3_1617a"/>
<dbReference type="InterPro" id="IPR008979">
    <property type="entry name" value="Galactose-bd-like_sf"/>
</dbReference>
<dbReference type="RefSeq" id="WP_025287023.1">
    <property type="nucleotide sequence ID" value="NZ_CP003181.2"/>
</dbReference>
<name>A0AAN1AN86_9PROT</name>
<keyword evidence="3" id="KW-0732">Signal</keyword>
<dbReference type="CDD" id="cd04059">
    <property type="entry name" value="Peptidases_S8_Protein_convertases_Kexins_Furin-like"/>
    <property type="match status" value="1"/>
</dbReference>
<dbReference type="GO" id="GO:0004252">
    <property type="term" value="F:serine-type endopeptidase activity"/>
    <property type="evidence" value="ECO:0007669"/>
    <property type="project" value="UniProtKB-UniRule"/>
</dbReference>
<feature type="active site" description="Charge relay system" evidence="7 8">
    <location>
        <position position="52"/>
    </location>
</feature>
<dbReference type="Proteomes" id="UP000019438">
    <property type="component" value="Chromosome"/>
</dbReference>
<accession>A0AAN1AN86</accession>